<keyword evidence="1" id="KW-0862">Zinc</keyword>
<dbReference type="InterPro" id="IPR001878">
    <property type="entry name" value="Znf_CCHC"/>
</dbReference>
<evidence type="ECO:0000259" key="3">
    <source>
        <dbReference type="PROSITE" id="PS50158"/>
    </source>
</evidence>
<sequence>MDTHPDTDPHGGPTSSSHSTGIPFRGGPQASAGNDPSSPNGVYAGSLEDLRSELYDVVGDLGLKLEGLSEQLRVASNALPPPTSTPVPPNPRPVPSHTEGCYPDTILERSSQRFHDRVNKVQKACESAKKVEGGEYLGMGDPRSLMVWAQSVKQAPLYQFGDAITRYFFVLHNLSNAVESNVLCAIDLEQGEQAAFNSHVDFERHLDLVWKYLCREYTKSCSGLFDYYQSLRSLQLLEPGHRHFEAHLSKFRSLVRAIQTEKHCPLDDSEISAFWFGSLTVSGQQDILRAPRHEVRTFPLMCERARSFYDAECMSSSLGKHVSIVQSGGSCSAPPVLPPTPAAQAPPSRPSARSTPTRYTNDPTAQRPDDTCSDPAIFCLEFLRKFKCQRCLSHAHGTSLCPEIQVAFLNLRCPQCGVHHDRPVGNPAAHCAGVQCHRCGGNGHLGRACPCPEPSKKRPRTTTDSPKTVDVNVVHTNSASKDCRLQMLDVKISSGDDDTSCPARGLLDSGCEVALVSADEFDRWQRAGLSVSLTSDETTLIPFDGVQRHKVLGRGHIKLILDDSTTIDLIIRVASQLGYPLILPLDILRLAGGAVWVIGDGHTDNGDSILLRPDIRGLLRQAVDPGRDLKQIGLSTYVIDSLDGSLRANSVGTQCPRRDEDFLDDYADVPRHADQLLPVALVPDRSAPDGRPSISIPWRSSDRPKPNFAQAKARDASVLRRLDPQQRRQYEACVHSLIVDNTAVPIDGPSETASYFIPAVPVFRPSSTTPVRICLDARAINHYIEPCSIRGRASGSLWFFLVSWRTCPFYQVCDLRQAFLRVHLSAHDQPHVCSVICSKPVRYVRLPFGLSFSPHGLHSVTTWYNSSWREDVAMNGGTPAQPRPFSVIKPPTSCPQSSVAMSTPTCENPMPVGPIVPLKLDIVIYVDDYCIRGAVFIEVVCQHEYTTWRLRRHGADCTDEKSFNNASPSPAGNYKGVLGYSTDIGMDTVCFRYPDPLPKSTPARVTRRQAVSLINRYYDPLSLFMEGSAPSRFILADINQTTSDWDTLCSVGDTQALYDWLRTVNEQQPVPRFVDLSDNLNVFADASQLAFCVDVRGMGPSYTRLCGRYGLFPPAQRTGHTIVQKELCALHLALQLLSEVDLVLQEHGPRPATYTVYTDSEINLHRLRQGPVKDDKLGRYERRRLRLIRAEVIKLTMSGVPVTIRHISGSCNPSDVCTRRPTTGSVLLPTDPSTIDKGVRLSPDSFAYKAPPEGLDGSHQVNAIQTEDQVFDDFVTIQMLRDAQNSSVRVSAIRQAVLDKKDKYHKINEDGLVVRVTALDIPDDTETPTSVLAQILVPDVSLQTRLAHAAHEFSHRGRRGTLNLLRKSYFWRKMRTTVKQVCDRCQPCQVSKFDHIARCALGSTVPWAGCLGIGRVATVDVTGPYTHSLRDLQGHLPESRPNFGVTVTDLMTGYTRGCTTSTKSSTEVSQALSILFDSSDWVSVLIASDQCFRSAEFRYWCHVNKISLVLLPSHCPSLMGHGERVHKEIHNYMRTVAQQSGVLDDWTTNFHRAIRVVNTCPYTDFEGDGGLCPHDMHFINKARIPETEPLDPTLGDKLYDGLDSAPSIVPSDVYEDICAIRQQRWSQFKSGWLDRREKTRLETLRRPGMPEVNPGDSVYVWQPMTKKLLWRWRGPYIVTAVDHSIVTIDGKNGLEEKVYLGNCRKVETDEAISRYPEDPAEDDHDTELDSVFPSPTDGPTPAVGSHHSAELAPVESGPMTTVPSSTAVIDPTLDSKYRHAHSRKGLDIALVESNDDGHYEVVYGRVLALDGHLVTVQLYVANCGSTVPINLFLEDATNEINGIEDGLS</sequence>
<evidence type="ECO:0000313" key="6">
    <source>
        <dbReference type="Proteomes" id="UP000007800"/>
    </source>
</evidence>
<dbReference type="Gene3D" id="1.10.340.70">
    <property type="match status" value="1"/>
</dbReference>
<dbReference type="InterPro" id="IPR041588">
    <property type="entry name" value="Integrase_H2C2"/>
</dbReference>
<feature type="region of interest" description="Disordered" evidence="2">
    <location>
        <begin position="335"/>
        <end position="368"/>
    </location>
</feature>
<dbReference type="Gene3D" id="3.30.420.10">
    <property type="entry name" value="Ribonuclease H-like superfamily/Ribonuclease H"/>
    <property type="match status" value="1"/>
</dbReference>
<dbReference type="PANTHER" id="PTHR37984">
    <property type="entry name" value="PROTEIN CBG26694"/>
    <property type="match status" value="1"/>
</dbReference>
<organism evidence="6">
    <name type="scientific">Perkinsus marinus (strain ATCC 50983 / TXsc)</name>
    <dbReference type="NCBI Taxonomy" id="423536"/>
    <lineage>
        <taxon>Eukaryota</taxon>
        <taxon>Sar</taxon>
        <taxon>Alveolata</taxon>
        <taxon>Perkinsozoa</taxon>
        <taxon>Perkinsea</taxon>
        <taxon>Perkinsida</taxon>
        <taxon>Perkinsidae</taxon>
        <taxon>Perkinsus</taxon>
    </lineage>
</organism>
<feature type="compositionally biased region" description="Low complexity" evidence="2">
    <location>
        <begin position="10"/>
        <end position="21"/>
    </location>
</feature>
<dbReference type="InterPro" id="IPR050951">
    <property type="entry name" value="Retrovirus_Pol_polyprotein"/>
</dbReference>
<keyword evidence="1" id="KW-0863">Zinc-finger</keyword>
<feature type="region of interest" description="Disordered" evidence="2">
    <location>
        <begin position="1714"/>
        <end position="1762"/>
    </location>
</feature>
<feature type="domain" description="CCHC-type" evidence="3">
    <location>
        <begin position="436"/>
        <end position="450"/>
    </location>
</feature>
<dbReference type="Pfam" id="PF17921">
    <property type="entry name" value="Integrase_H2C2"/>
    <property type="match status" value="1"/>
</dbReference>
<dbReference type="InterPro" id="IPR001584">
    <property type="entry name" value="Integrase_cat-core"/>
</dbReference>
<dbReference type="InterPro" id="IPR043502">
    <property type="entry name" value="DNA/RNA_pol_sf"/>
</dbReference>
<feature type="compositionally biased region" description="Polar residues" evidence="2">
    <location>
        <begin position="31"/>
        <end position="40"/>
    </location>
</feature>
<dbReference type="EMBL" id="GG682187">
    <property type="protein sequence ID" value="EER03600.1"/>
    <property type="molecule type" value="Genomic_DNA"/>
</dbReference>
<dbReference type="Pfam" id="PF05380">
    <property type="entry name" value="Peptidase_A17"/>
    <property type="match status" value="1"/>
</dbReference>
<feature type="compositionally biased region" description="Acidic residues" evidence="2">
    <location>
        <begin position="1718"/>
        <end position="1728"/>
    </location>
</feature>
<feature type="compositionally biased region" description="Low complexity" evidence="2">
    <location>
        <begin position="342"/>
        <end position="358"/>
    </location>
</feature>
<dbReference type="PANTHER" id="PTHR37984:SF5">
    <property type="entry name" value="PROTEIN NYNRIN-LIKE"/>
    <property type="match status" value="1"/>
</dbReference>
<protein>
    <submittedName>
        <fullName evidence="5">Uncharacterized protein</fullName>
    </submittedName>
</protein>
<dbReference type="PROSITE" id="PS50994">
    <property type="entry name" value="INTEGRASE"/>
    <property type="match status" value="1"/>
</dbReference>
<dbReference type="InterPro" id="IPR043128">
    <property type="entry name" value="Rev_trsase/Diguanyl_cyclase"/>
</dbReference>
<dbReference type="GO" id="GO:0008270">
    <property type="term" value="F:zinc ion binding"/>
    <property type="evidence" value="ECO:0007669"/>
    <property type="project" value="UniProtKB-KW"/>
</dbReference>
<feature type="region of interest" description="Disordered" evidence="2">
    <location>
        <begin position="686"/>
        <end position="707"/>
    </location>
</feature>
<evidence type="ECO:0000259" key="4">
    <source>
        <dbReference type="PROSITE" id="PS50994"/>
    </source>
</evidence>
<dbReference type="Gene3D" id="4.10.60.10">
    <property type="entry name" value="Zinc finger, CCHC-type"/>
    <property type="match status" value="1"/>
</dbReference>
<name>C5LI65_PERM5</name>
<feature type="region of interest" description="Disordered" evidence="2">
    <location>
        <begin position="76"/>
        <end position="103"/>
    </location>
</feature>
<dbReference type="InterPro" id="IPR008042">
    <property type="entry name" value="Retrotrans_Pao"/>
</dbReference>
<dbReference type="SUPFAM" id="SSF56672">
    <property type="entry name" value="DNA/RNA polymerases"/>
    <property type="match status" value="1"/>
</dbReference>
<gene>
    <name evidence="5" type="ORF">Pmar_PMAR026277</name>
</gene>
<dbReference type="Gene3D" id="3.30.70.270">
    <property type="match status" value="1"/>
</dbReference>
<evidence type="ECO:0000256" key="1">
    <source>
        <dbReference type="PROSITE-ProRule" id="PRU00047"/>
    </source>
</evidence>
<keyword evidence="1" id="KW-0479">Metal-binding</keyword>
<reference evidence="5 6" key="1">
    <citation type="submission" date="2008-07" db="EMBL/GenBank/DDBJ databases">
        <authorList>
            <person name="El-Sayed N."/>
            <person name="Caler E."/>
            <person name="Inman J."/>
            <person name="Amedeo P."/>
            <person name="Hass B."/>
            <person name="Wortman J."/>
        </authorList>
    </citation>
    <scope>NUCLEOTIDE SEQUENCE [LARGE SCALE GENOMIC DNA]</scope>
    <source>
        <strain evidence="6">ATCC 50983 / TXsc</strain>
    </source>
</reference>
<accession>C5LI65</accession>
<dbReference type="Gene3D" id="3.10.10.10">
    <property type="entry name" value="HIV Type 1 Reverse Transcriptase, subunit A, domain 1"/>
    <property type="match status" value="1"/>
</dbReference>
<keyword evidence="6" id="KW-1185">Reference proteome</keyword>
<evidence type="ECO:0000256" key="2">
    <source>
        <dbReference type="SAM" id="MobiDB-lite"/>
    </source>
</evidence>
<proteinExistence type="predicted"/>
<dbReference type="Proteomes" id="UP000007800">
    <property type="component" value="Unassembled WGS sequence"/>
</dbReference>
<dbReference type="InParanoid" id="C5LI65"/>
<dbReference type="GeneID" id="9047921"/>
<dbReference type="GO" id="GO:0003676">
    <property type="term" value="F:nucleic acid binding"/>
    <property type="evidence" value="ECO:0007669"/>
    <property type="project" value="InterPro"/>
</dbReference>
<dbReference type="SUPFAM" id="SSF53098">
    <property type="entry name" value="Ribonuclease H-like"/>
    <property type="match status" value="1"/>
</dbReference>
<dbReference type="InterPro" id="IPR036397">
    <property type="entry name" value="RNaseH_sf"/>
</dbReference>
<feature type="domain" description="Integrase catalytic" evidence="4">
    <location>
        <begin position="1402"/>
        <end position="1581"/>
    </location>
</feature>
<dbReference type="InterPro" id="IPR012337">
    <property type="entry name" value="RNaseH-like_sf"/>
</dbReference>
<dbReference type="RefSeq" id="XP_002771784.1">
    <property type="nucleotide sequence ID" value="XM_002771738.1"/>
</dbReference>
<feature type="compositionally biased region" description="Pro residues" evidence="2">
    <location>
        <begin position="79"/>
        <end position="94"/>
    </location>
</feature>
<dbReference type="PROSITE" id="PS50158">
    <property type="entry name" value="ZF_CCHC"/>
    <property type="match status" value="1"/>
</dbReference>
<dbReference type="GO" id="GO:0015074">
    <property type="term" value="P:DNA integration"/>
    <property type="evidence" value="ECO:0007669"/>
    <property type="project" value="InterPro"/>
</dbReference>
<evidence type="ECO:0000313" key="5">
    <source>
        <dbReference type="EMBL" id="EER03600.1"/>
    </source>
</evidence>
<dbReference type="OrthoDB" id="423493at2759"/>
<feature type="region of interest" description="Disordered" evidence="2">
    <location>
        <begin position="1"/>
        <end position="44"/>
    </location>
</feature>